<reference evidence="2 3" key="1">
    <citation type="submission" date="2017-05" db="EMBL/GenBank/DDBJ databases">
        <authorList>
            <person name="Varghese N."/>
            <person name="Submissions S."/>
        </authorList>
    </citation>
    <scope>NUCLEOTIDE SEQUENCE [LARGE SCALE GENOMIC DNA]</scope>
    <source>
        <strain evidence="2 3">DSM 26001</strain>
    </source>
</reference>
<evidence type="ECO:0000313" key="2">
    <source>
        <dbReference type="EMBL" id="SMP69082.1"/>
    </source>
</evidence>
<dbReference type="Pfam" id="PF20567">
    <property type="entry name" value="DUF6776"/>
    <property type="match status" value="1"/>
</dbReference>
<evidence type="ECO:0008006" key="4">
    <source>
        <dbReference type="Google" id="ProtNLM"/>
    </source>
</evidence>
<dbReference type="Proteomes" id="UP001158049">
    <property type="component" value="Unassembled WGS sequence"/>
</dbReference>
<evidence type="ECO:0000313" key="3">
    <source>
        <dbReference type="Proteomes" id="UP001158049"/>
    </source>
</evidence>
<sequence>MRLGRLLVLLLVVGGLAFWTYGLGRGTNALGDGISAEEADRLKVQAATARAESEKAASVLSTAENQLAMEKAAHQQLAAQVQSLTAENARLEEDLAFFDSLLPSGPASEGLSIRRLKIELLPPNQLRYRLLVMRRGNNAQDFKGSLSFSLAVTQSGKPAVLSFPGKEDKAEPFQLEFRRYQRIEGILTLPDGVQVKNAQARVLENGKVRVQQSATM</sequence>
<accession>A0ABY1QGZ7</accession>
<gene>
    <name evidence="2" type="ORF">SAMN06295970_114131</name>
</gene>
<comment type="caution">
    <text evidence="2">The sequence shown here is derived from an EMBL/GenBank/DDBJ whole genome shotgun (WGS) entry which is preliminary data.</text>
</comment>
<keyword evidence="1" id="KW-0175">Coiled coil</keyword>
<feature type="coiled-coil region" evidence="1">
    <location>
        <begin position="60"/>
        <end position="101"/>
    </location>
</feature>
<organism evidence="2 3">
    <name type="scientific">Noviherbaspirillum suwonense</name>
    <dbReference type="NCBI Taxonomy" id="1224511"/>
    <lineage>
        <taxon>Bacteria</taxon>
        <taxon>Pseudomonadati</taxon>
        <taxon>Pseudomonadota</taxon>
        <taxon>Betaproteobacteria</taxon>
        <taxon>Burkholderiales</taxon>
        <taxon>Oxalobacteraceae</taxon>
        <taxon>Noviherbaspirillum</taxon>
    </lineage>
</organism>
<proteinExistence type="predicted"/>
<name>A0ABY1QGZ7_9BURK</name>
<protein>
    <recommendedName>
        <fullName evidence="4">DNA-binding protein</fullName>
    </recommendedName>
</protein>
<keyword evidence="3" id="KW-1185">Reference proteome</keyword>
<dbReference type="InterPro" id="IPR046703">
    <property type="entry name" value="DUF6776"/>
</dbReference>
<evidence type="ECO:0000256" key="1">
    <source>
        <dbReference type="SAM" id="Coils"/>
    </source>
</evidence>
<dbReference type="EMBL" id="FXUL01000014">
    <property type="protein sequence ID" value="SMP69082.1"/>
    <property type="molecule type" value="Genomic_DNA"/>
</dbReference>